<evidence type="ECO:0000313" key="4">
    <source>
        <dbReference type="EMBL" id="KYF92952.1"/>
    </source>
</evidence>
<sequence length="392" mass="41686">MRCIAHSLSISLMLGVATGFPTSASANDGPPKAQQASRSLPAPPISAPQARPRDSSSVKDHVRRGQRARNAGRWMEAYAAYKAAFETADPTTSTERERAEIAGELGLCEVALHKYRDAAEHLAKSLEQREALPDALERRFEAGQREAVKRVATLVLSVDPPDAEVLIGGERIGKTARTYTLFFEPGKHVMVRARAPGHADAFQGFLGVVGAEHLMTMELPPRAAASSAKEASSASETASATPTPLRTSPAARAKAPSPWASWPGTLRITGIAVTTAGVTVGTILMIRAGKLDDDMSARRDRLRSQPSSSPSMCWQAPRNSPCGELARLQDARNMHGRAGLAAVITGGVVGAVTAASFFTDFSFLRFKPAEDRVDVSPVANGSEIGARIEGVW</sequence>
<proteinExistence type="predicted"/>
<feature type="compositionally biased region" description="Basic and acidic residues" evidence="1">
    <location>
        <begin position="51"/>
        <end position="60"/>
    </location>
</feature>
<feature type="transmembrane region" description="Helical" evidence="2">
    <location>
        <begin position="268"/>
        <end position="289"/>
    </location>
</feature>
<evidence type="ECO:0000256" key="2">
    <source>
        <dbReference type="SAM" id="Phobius"/>
    </source>
</evidence>
<feature type="region of interest" description="Disordered" evidence="1">
    <location>
        <begin position="25"/>
        <end position="69"/>
    </location>
</feature>
<keyword evidence="3" id="KW-0732">Signal</keyword>
<organism evidence="4 5">
    <name type="scientific">Sorangium cellulosum</name>
    <name type="common">Polyangium cellulosum</name>
    <dbReference type="NCBI Taxonomy" id="56"/>
    <lineage>
        <taxon>Bacteria</taxon>
        <taxon>Pseudomonadati</taxon>
        <taxon>Myxococcota</taxon>
        <taxon>Polyangia</taxon>
        <taxon>Polyangiales</taxon>
        <taxon>Polyangiaceae</taxon>
        <taxon>Sorangium</taxon>
    </lineage>
</organism>
<dbReference type="EMBL" id="JEMB01000860">
    <property type="protein sequence ID" value="KYF92952.1"/>
    <property type="molecule type" value="Genomic_DNA"/>
</dbReference>
<evidence type="ECO:0000313" key="5">
    <source>
        <dbReference type="Proteomes" id="UP000075635"/>
    </source>
</evidence>
<keyword evidence="2" id="KW-0812">Transmembrane</keyword>
<feature type="transmembrane region" description="Helical" evidence="2">
    <location>
        <begin position="338"/>
        <end position="358"/>
    </location>
</feature>
<feature type="region of interest" description="Disordered" evidence="1">
    <location>
        <begin position="296"/>
        <end position="316"/>
    </location>
</feature>
<name>A0A150SKH6_SORCE</name>
<evidence type="ECO:0000256" key="1">
    <source>
        <dbReference type="SAM" id="MobiDB-lite"/>
    </source>
</evidence>
<dbReference type="AlphaFoldDB" id="A0A150SKH6"/>
<dbReference type="InterPro" id="IPR011990">
    <property type="entry name" value="TPR-like_helical_dom_sf"/>
</dbReference>
<gene>
    <name evidence="4" type="ORF">BE17_25690</name>
</gene>
<protein>
    <recommendedName>
        <fullName evidence="6">PEGA domain-containing protein</fullName>
    </recommendedName>
</protein>
<feature type="chain" id="PRO_5007569100" description="PEGA domain-containing protein" evidence="3">
    <location>
        <begin position="27"/>
        <end position="392"/>
    </location>
</feature>
<reference evidence="4 5" key="1">
    <citation type="submission" date="2014-02" db="EMBL/GenBank/DDBJ databases">
        <title>The small core and large imbalanced accessory genome model reveals a collaborative survival strategy of Sorangium cellulosum strains in nature.</title>
        <authorList>
            <person name="Han K."/>
            <person name="Peng R."/>
            <person name="Blom J."/>
            <person name="Li Y.-Z."/>
        </authorList>
    </citation>
    <scope>NUCLEOTIDE SEQUENCE [LARGE SCALE GENOMIC DNA]</scope>
    <source>
        <strain evidence="4 5">So0011-07</strain>
    </source>
</reference>
<dbReference type="Proteomes" id="UP000075635">
    <property type="component" value="Unassembled WGS sequence"/>
</dbReference>
<evidence type="ECO:0008006" key="6">
    <source>
        <dbReference type="Google" id="ProtNLM"/>
    </source>
</evidence>
<keyword evidence="2" id="KW-0472">Membrane</keyword>
<dbReference type="SUPFAM" id="SSF48452">
    <property type="entry name" value="TPR-like"/>
    <property type="match status" value="1"/>
</dbReference>
<keyword evidence="2" id="KW-1133">Transmembrane helix</keyword>
<feature type="compositionally biased region" description="Low complexity" evidence="1">
    <location>
        <begin position="223"/>
        <end position="241"/>
    </location>
</feature>
<accession>A0A150SKH6</accession>
<evidence type="ECO:0000256" key="3">
    <source>
        <dbReference type="SAM" id="SignalP"/>
    </source>
</evidence>
<comment type="caution">
    <text evidence="4">The sequence shown here is derived from an EMBL/GenBank/DDBJ whole genome shotgun (WGS) entry which is preliminary data.</text>
</comment>
<dbReference type="Gene3D" id="1.25.40.10">
    <property type="entry name" value="Tetratricopeptide repeat domain"/>
    <property type="match status" value="1"/>
</dbReference>
<feature type="region of interest" description="Disordered" evidence="1">
    <location>
        <begin position="222"/>
        <end position="259"/>
    </location>
</feature>
<feature type="signal peptide" evidence="3">
    <location>
        <begin position="1"/>
        <end position="26"/>
    </location>
</feature>